<dbReference type="CDD" id="cd16913">
    <property type="entry name" value="YkuD_like"/>
    <property type="match status" value="1"/>
</dbReference>
<keyword evidence="3" id="KW-1185">Reference proteome</keyword>
<reference evidence="2" key="1">
    <citation type="submission" date="2023-05" db="EMBL/GenBank/DDBJ databases">
        <title>Whole genome sequence of Commensalibacter sp.</title>
        <authorList>
            <person name="Charoenyingcharoen P."/>
            <person name="Yukphan P."/>
        </authorList>
    </citation>
    <scope>NUCLEOTIDE SEQUENCE</scope>
    <source>
        <strain evidence="2">TBRC 16381</strain>
    </source>
</reference>
<dbReference type="RefSeq" id="WP_281448168.1">
    <property type="nucleotide sequence ID" value="NZ_JASBAO010000001.1"/>
</dbReference>
<gene>
    <name evidence="2" type="ORF">QJV27_06710</name>
</gene>
<dbReference type="InterPro" id="IPR005490">
    <property type="entry name" value="LD_TPept_cat_dom"/>
</dbReference>
<organism evidence="2 3">
    <name type="scientific">Commensalibacter oyaizuii</name>
    <dbReference type="NCBI Taxonomy" id="3043873"/>
    <lineage>
        <taxon>Bacteria</taxon>
        <taxon>Pseudomonadati</taxon>
        <taxon>Pseudomonadota</taxon>
        <taxon>Alphaproteobacteria</taxon>
        <taxon>Acetobacterales</taxon>
        <taxon>Acetobacteraceae</taxon>
    </lineage>
</organism>
<dbReference type="EMBL" id="JASBAO010000001">
    <property type="protein sequence ID" value="MDI2091058.1"/>
    <property type="molecule type" value="Genomic_DNA"/>
</dbReference>
<comment type="caution">
    <text evidence="2">The sequence shown here is derived from an EMBL/GenBank/DDBJ whole genome shotgun (WGS) entry which is preliminary data.</text>
</comment>
<feature type="signal peptide" evidence="1">
    <location>
        <begin position="1"/>
        <end position="24"/>
    </location>
</feature>
<dbReference type="Proteomes" id="UP001431634">
    <property type="component" value="Unassembled WGS sequence"/>
</dbReference>
<name>A0ABT6Q1U6_9PROT</name>
<keyword evidence="2" id="KW-0808">Transferase</keyword>
<keyword evidence="1" id="KW-0732">Signal</keyword>
<protein>
    <submittedName>
        <fullName evidence="2">L,D-transpeptidase</fullName>
        <ecNumber evidence="2">2.-.-.-</ecNumber>
    </submittedName>
</protein>
<dbReference type="EC" id="2.-.-.-" evidence="2"/>
<proteinExistence type="predicted"/>
<evidence type="ECO:0000313" key="2">
    <source>
        <dbReference type="EMBL" id="MDI2091058.1"/>
    </source>
</evidence>
<evidence type="ECO:0000313" key="3">
    <source>
        <dbReference type="Proteomes" id="UP001431634"/>
    </source>
</evidence>
<accession>A0ABT6Q1U6</accession>
<feature type="chain" id="PRO_5046469441" evidence="1">
    <location>
        <begin position="25"/>
        <end position="332"/>
    </location>
</feature>
<dbReference type="GO" id="GO:0016740">
    <property type="term" value="F:transferase activity"/>
    <property type="evidence" value="ECO:0007669"/>
    <property type="project" value="UniProtKB-KW"/>
</dbReference>
<sequence>MKCALFTIRVLSTVVILAPAYVNAVPASFNVQDDISSIAQSDVDLPRSLVPSDRTDINQTHINFNDYVNTSLFQKGDGLHNLPPLPSLDREEAYQEAKKLVVSLKKAVPNAIIYTPKQNQEWIRLAKNEMERSGPPLQRAQILTVIDRNPKVQALCFVLAFPKGQGEWIALGGGRVSTGNTGRKLYYITPTGVFINTTERIGYRALGTKNKNGIRGNGIKGMRVWDFGWQWAQKGWLPNREIGQIRLEMHATDPDYLEQRLGHPASEGCVRISTAMNRFIDRYGLMDALYNQAAQKDKRFRAILSKDHQFSPIAGDALVIVDSSLTKDSQQT</sequence>
<evidence type="ECO:0000256" key="1">
    <source>
        <dbReference type="SAM" id="SignalP"/>
    </source>
</evidence>